<dbReference type="EMBL" id="MJBS01000045">
    <property type="protein sequence ID" value="OHE98515.1"/>
    <property type="molecule type" value="Genomic_DNA"/>
</dbReference>
<dbReference type="AlphaFoldDB" id="A0A1G4BAZ8"/>
<sequence length="110" mass="11098">MTNYDSHDSYSAPYARLGQGHAPGAVRGPHHNARGTRSASRSGTAAASGPHSISKDHAQAQGRGQAGLHLGKSIAGSPKDPQTGNAAAAAALSFFANTLDTIIPCIGHGM</sequence>
<dbReference type="RefSeq" id="XP_022475664.1">
    <property type="nucleotide sequence ID" value="XM_022617778.1"/>
</dbReference>
<comment type="caution">
    <text evidence="2">The sequence shown here is derived from an EMBL/GenBank/DDBJ whole genome shotgun (WGS) entry which is preliminary data.</text>
</comment>
<reference evidence="2 3" key="1">
    <citation type="submission" date="2016-09" db="EMBL/GenBank/DDBJ databases">
        <authorList>
            <person name="Capua I."/>
            <person name="De Benedictis P."/>
            <person name="Joannis T."/>
            <person name="Lombin L.H."/>
            <person name="Cattoli G."/>
        </authorList>
    </citation>
    <scope>NUCLEOTIDE SEQUENCE [LARGE SCALE GENOMIC DNA]</scope>
    <source>
        <strain evidence="2 3">IMI 309357</strain>
    </source>
</reference>
<organism evidence="2 3">
    <name type="scientific">Colletotrichum orchidophilum</name>
    <dbReference type="NCBI Taxonomy" id="1209926"/>
    <lineage>
        <taxon>Eukaryota</taxon>
        <taxon>Fungi</taxon>
        <taxon>Dikarya</taxon>
        <taxon>Ascomycota</taxon>
        <taxon>Pezizomycotina</taxon>
        <taxon>Sordariomycetes</taxon>
        <taxon>Hypocreomycetidae</taxon>
        <taxon>Glomerellales</taxon>
        <taxon>Glomerellaceae</taxon>
        <taxon>Colletotrichum</taxon>
    </lineage>
</organism>
<dbReference type="GeneID" id="34559288"/>
<evidence type="ECO:0000256" key="1">
    <source>
        <dbReference type="SAM" id="MobiDB-lite"/>
    </source>
</evidence>
<feature type="compositionally biased region" description="Low complexity" evidence="1">
    <location>
        <begin position="35"/>
        <end position="49"/>
    </location>
</feature>
<evidence type="ECO:0000313" key="2">
    <source>
        <dbReference type="EMBL" id="OHE98515.1"/>
    </source>
</evidence>
<gene>
    <name evidence="2" type="ORF">CORC01_06136</name>
</gene>
<dbReference type="Proteomes" id="UP000176998">
    <property type="component" value="Unassembled WGS sequence"/>
</dbReference>
<proteinExistence type="predicted"/>
<evidence type="ECO:0000313" key="3">
    <source>
        <dbReference type="Proteomes" id="UP000176998"/>
    </source>
</evidence>
<protein>
    <submittedName>
        <fullName evidence="2">Uncharacterized protein</fullName>
    </submittedName>
</protein>
<feature type="region of interest" description="Disordered" evidence="1">
    <location>
        <begin position="1"/>
        <end position="85"/>
    </location>
</feature>
<accession>A0A1G4BAZ8</accession>
<dbReference type="STRING" id="1209926.A0A1G4BAZ8"/>
<name>A0A1G4BAZ8_9PEZI</name>
<keyword evidence="3" id="KW-1185">Reference proteome</keyword>